<keyword evidence="1" id="KW-0732">Signal</keyword>
<dbReference type="Pfam" id="PF14127">
    <property type="entry name" value="DUF4294"/>
    <property type="match status" value="1"/>
</dbReference>
<organism evidence="2 3">
    <name type="scientific">Candidatus Gallibacteroides avistercoris</name>
    <dbReference type="NCBI Taxonomy" id="2840833"/>
    <lineage>
        <taxon>Bacteria</taxon>
        <taxon>Pseudomonadati</taxon>
        <taxon>Bacteroidota</taxon>
        <taxon>Bacteroidia</taxon>
        <taxon>Bacteroidales</taxon>
        <taxon>Bacteroidaceae</taxon>
        <taxon>Bacteroidaceae incertae sedis</taxon>
        <taxon>Candidatus Gallibacteroides</taxon>
    </lineage>
</organism>
<feature type="chain" id="PRO_5039609141" evidence="1">
    <location>
        <begin position="22"/>
        <end position="203"/>
    </location>
</feature>
<proteinExistence type="predicted"/>
<sequence length="203" mass="23542">MRTGCFITFAICLVFAIPAKAQDTVPPPQTVQEGIIARMAYIDGEKMPCFQLPAITIYSKKEFKNEKERQGYNRMVQDVRKTLPLAKLVHRALIETYEYIETLPTEEERIAHLRRMEKELFKEYKPVLKKLNYRQGKLLIRLIDRECNQSSYNLVKAFLGSFRAGFWQAFGSLFGVSLKAEWDPEGKDAELEIICDLIEHGFI</sequence>
<feature type="signal peptide" evidence="1">
    <location>
        <begin position="1"/>
        <end position="21"/>
    </location>
</feature>
<dbReference type="AlphaFoldDB" id="A0A9D1M6E2"/>
<evidence type="ECO:0000256" key="1">
    <source>
        <dbReference type="SAM" id="SignalP"/>
    </source>
</evidence>
<gene>
    <name evidence="2" type="ORF">IAB03_01885</name>
</gene>
<dbReference type="Proteomes" id="UP000824112">
    <property type="component" value="Unassembled WGS sequence"/>
</dbReference>
<evidence type="ECO:0000313" key="3">
    <source>
        <dbReference type="Proteomes" id="UP000824112"/>
    </source>
</evidence>
<dbReference type="InterPro" id="IPR025636">
    <property type="entry name" value="DUF4294"/>
</dbReference>
<name>A0A9D1M6E2_9BACT</name>
<reference evidence="2" key="2">
    <citation type="journal article" date="2021" name="PeerJ">
        <title>Extensive microbial diversity within the chicken gut microbiome revealed by metagenomics and culture.</title>
        <authorList>
            <person name="Gilroy R."/>
            <person name="Ravi A."/>
            <person name="Getino M."/>
            <person name="Pursley I."/>
            <person name="Horton D.L."/>
            <person name="Alikhan N.F."/>
            <person name="Baker D."/>
            <person name="Gharbi K."/>
            <person name="Hall N."/>
            <person name="Watson M."/>
            <person name="Adriaenssens E.M."/>
            <person name="Foster-Nyarko E."/>
            <person name="Jarju S."/>
            <person name="Secka A."/>
            <person name="Antonio M."/>
            <person name="Oren A."/>
            <person name="Chaudhuri R.R."/>
            <person name="La Ragione R."/>
            <person name="Hildebrand F."/>
            <person name="Pallen M.J."/>
        </authorList>
    </citation>
    <scope>NUCLEOTIDE SEQUENCE</scope>
    <source>
        <strain evidence="2">CHK158-818</strain>
    </source>
</reference>
<reference evidence="2" key="1">
    <citation type="submission" date="2020-10" db="EMBL/GenBank/DDBJ databases">
        <authorList>
            <person name="Gilroy R."/>
        </authorList>
    </citation>
    <scope>NUCLEOTIDE SEQUENCE</scope>
    <source>
        <strain evidence="2">CHK158-818</strain>
    </source>
</reference>
<accession>A0A9D1M6E2</accession>
<evidence type="ECO:0000313" key="2">
    <source>
        <dbReference type="EMBL" id="HIU54541.1"/>
    </source>
</evidence>
<dbReference type="EMBL" id="DVNA01000041">
    <property type="protein sequence ID" value="HIU54541.1"/>
    <property type="molecule type" value="Genomic_DNA"/>
</dbReference>
<comment type="caution">
    <text evidence="2">The sequence shown here is derived from an EMBL/GenBank/DDBJ whole genome shotgun (WGS) entry which is preliminary data.</text>
</comment>
<protein>
    <submittedName>
        <fullName evidence="2">DUF4294 domain-containing protein</fullName>
    </submittedName>
</protein>